<dbReference type="Pfam" id="PF05192">
    <property type="entry name" value="MutS_III"/>
    <property type="match status" value="1"/>
</dbReference>
<evidence type="ECO:0000313" key="3">
    <source>
        <dbReference type="Proteomes" id="UP000029227"/>
    </source>
</evidence>
<proteinExistence type="predicted"/>
<accession>A0A090RL85</accession>
<feature type="domain" description="DNA mismatch repair protein MutS core" evidence="1">
    <location>
        <begin position="2"/>
        <end position="108"/>
    </location>
</feature>
<dbReference type="GO" id="GO:0006298">
    <property type="term" value="P:mismatch repair"/>
    <property type="evidence" value="ECO:0007669"/>
    <property type="project" value="InterPro"/>
</dbReference>
<dbReference type="STRING" id="754436.JCM19237_4495"/>
<organism evidence="2 3">
    <name type="scientific">Photobacterium aphoticum</name>
    <dbReference type="NCBI Taxonomy" id="754436"/>
    <lineage>
        <taxon>Bacteria</taxon>
        <taxon>Pseudomonadati</taxon>
        <taxon>Pseudomonadota</taxon>
        <taxon>Gammaproteobacteria</taxon>
        <taxon>Vibrionales</taxon>
        <taxon>Vibrionaceae</taxon>
        <taxon>Photobacterium</taxon>
    </lineage>
</organism>
<dbReference type="InterPro" id="IPR036187">
    <property type="entry name" value="DNA_mismatch_repair_MutS_sf"/>
</dbReference>
<gene>
    <name evidence="2" type="ORF">JCM19237_4495</name>
</gene>
<protein>
    <submittedName>
        <fullName evidence="2">DNA mismatch repair protein MutS</fullName>
    </submittedName>
</protein>
<dbReference type="GO" id="GO:0030983">
    <property type="term" value="F:mismatched DNA binding"/>
    <property type="evidence" value="ECO:0007669"/>
    <property type="project" value="InterPro"/>
</dbReference>
<evidence type="ECO:0000313" key="2">
    <source>
        <dbReference type="EMBL" id="GAL08262.1"/>
    </source>
</evidence>
<dbReference type="EMBL" id="BBMN01000023">
    <property type="protein sequence ID" value="GAL08262.1"/>
    <property type="molecule type" value="Genomic_DNA"/>
</dbReference>
<dbReference type="SUPFAM" id="SSF48334">
    <property type="entry name" value="DNA repair protein MutS, domain III"/>
    <property type="match status" value="1"/>
</dbReference>
<comment type="caution">
    <text evidence="2">The sequence shown here is derived from an EMBL/GenBank/DDBJ whole genome shotgun (WGS) entry which is preliminary data.</text>
</comment>
<dbReference type="Proteomes" id="UP000029227">
    <property type="component" value="Unassembled WGS sequence"/>
</dbReference>
<evidence type="ECO:0000259" key="1">
    <source>
        <dbReference type="Pfam" id="PF05192"/>
    </source>
</evidence>
<dbReference type="GO" id="GO:0005524">
    <property type="term" value="F:ATP binding"/>
    <property type="evidence" value="ECO:0007669"/>
    <property type="project" value="InterPro"/>
</dbReference>
<dbReference type="AlphaFoldDB" id="A0A090RL85"/>
<reference evidence="2 3" key="1">
    <citation type="journal article" date="2014" name="Genome Announc.">
        <title>Draft Genome Sequences of Two Vibrionaceae Species, Vibrio ponticus C121 and Photobacterium aphoticum C119, Isolated as Coral Reef Microbiota.</title>
        <authorList>
            <person name="Al-saari N."/>
            <person name="Meirelles P.M."/>
            <person name="Mino S."/>
            <person name="Suda W."/>
            <person name="Oshima K."/>
            <person name="Hattori M."/>
            <person name="Ohkuma M."/>
            <person name="Thompson F.L."/>
            <person name="Gomez-Gil B."/>
            <person name="Sawabe T."/>
            <person name="Sawabe T."/>
        </authorList>
    </citation>
    <scope>NUCLEOTIDE SEQUENCE [LARGE SCALE GENOMIC DNA]</scope>
    <source>
        <strain evidence="2 3">JCM 19237</strain>
    </source>
</reference>
<sequence length="144" mass="15706">MNGRLDAISAFKDTSLFLDLAGVLRHMGDLERILARLALRSARPRDLARMRTALQHLPEVSELLSEISQPRIGQLAQAAAPMDELCELLERAIIENPPVVIRDGGVLAPATTPNSTNGVTWPTAQPNSWKSWKRASVNVTTSTA</sequence>
<dbReference type="Gene3D" id="1.10.1420.10">
    <property type="match status" value="1"/>
</dbReference>
<dbReference type="InterPro" id="IPR007696">
    <property type="entry name" value="DNA_mismatch_repair_MutS_core"/>
</dbReference>
<dbReference type="eggNOG" id="COG0249">
    <property type="taxonomic scope" value="Bacteria"/>
</dbReference>
<name>A0A090RL85_9GAMM</name>